<dbReference type="PANTHER" id="PTHR13604">
    <property type="entry name" value="DC12-RELATED"/>
    <property type="match status" value="1"/>
</dbReference>
<gene>
    <name evidence="8" type="ordered locus">AXX17_At2g22320</name>
</gene>
<dbReference type="AlphaFoldDB" id="A0A178VS15"/>
<organism evidence="8 9">
    <name type="scientific">Arabidopsis thaliana</name>
    <name type="common">Mouse-ear cress</name>
    <dbReference type="NCBI Taxonomy" id="3702"/>
    <lineage>
        <taxon>Eukaryota</taxon>
        <taxon>Viridiplantae</taxon>
        <taxon>Streptophyta</taxon>
        <taxon>Embryophyta</taxon>
        <taxon>Tracheophyta</taxon>
        <taxon>Spermatophyta</taxon>
        <taxon>Magnoliopsida</taxon>
        <taxon>eudicotyledons</taxon>
        <taxon>Gunneridae</taxon>
        <taxon>Pentapetalae</taxon>
        <taxon>rosids</taxon>
        <taxon>malvids</taxon>
        <taxon>Brassicales</taxon>
        <taxon>Brassicaceae</taxon>
        <taxon>Camelineae</taxon>
        <taxon>Arabidopsis</taxon>
    </lineage>
</organism>
<proteinExistence type="inferred from homology"/>
<evidence type="ECO:0000256" key="4">
    <source>
        <dbReference type="ARBA" id="ARBA00022801"/>
    </source>
</evidence>
<name>A0A178VS15_ARATH</name>
<dbReference type="GO" id="GO:0016829">
    <property type="term" value="F:lyase activity"/>
    <property type="evidence" value="ECO:0007669"/>
    <property type="project" value="UniProtKB-KW"/>
</dbReference>
<dbReference type="Proteomes" id="UP000078284">
    <property type="component" value="Chromosome 2"/>
</dbReference>
<dbReference type="PANTHER" id="PTHR13604:SF0">
    <property type="entry name" value="ABASIC SITE PROCESSING PROTEIN HMCES"/>
    <property type="match status" value="1"/>
</dbReference>
<keyword evidence="3" id="KW-0227">DNA damage</keyword>
<evidence type="ECO:0000313" key="8">
    <source>
        <dbReference type="EMBL" id="OAP09159.1"/>
    </source>
</evidence>
<keyword evidence="5" id="KW-0190">Covalent protein-DNA linkage</keyword>
<dbReference type="InterPro" id="IPR036590">
    <property type="entry name" value="SRAP-like"/>
</dbReference>
<dbReference type="GO" id="GO:0003697">
    <property type="term" value="F:single-stranded DNA binding"/>
    <property type="evidence" value="ECO:0007669"/>
    <property type="project" value="InterPro"/>
</dbReference>
<keyword evidence="7" id="KW-0456">Lyase</keyword>
<accession>A0A178VS15</accession>
<dbReference type="Pfam" id="PF02586">
    <property type="entry name" value="SRAP"/>
    <property type="match status" value="1"/>
</dbReference>
<keyword evidence="4" id="KW-0378">Hydrolase</keyword>
<dbReference type="GO" id="GO:0006508">
    <property type="term" value="P:proteolysis"/>
    <property type="evidence" value="ECO:0007669"/>
    <property type="project" value="UniProtKB-KW"/>
</dbReference>
<evidence type="ECO:0008006" key="10">
    <source>
        <dbReference type="Google" id="ProtNLM"/>
    </source>
</evidence>
<evidence type="ECO:0000256" key="2">
    <source>
        <dbReference type="ARBA" id="ARBA00022670"/>
    </source>
</evidence>
<keyword evidence="6" id="KW-0238">DNA-binding</keyword>
<reference evidence="9" key="1">
    <citation type="journal article" date="2016" name="Proc. Natl. Acad. Sci. U.S.A.">
        <title>Chromosome-level assembly of Arabidopsis thaliana Ler reveals the extent of translocation and inversion polymorphisms.</title>
        <authorList>
            <person name="Zapata L."/>
            <person name="Ding J."/>
            <person name="Willing E.M."/>
            <person name="Hartwig B."/>
            <person name="Bezdan D."/>
            <person name="Jiao W.B."/>
            <person name="Patel V."/>
            <person name="Velikkakam James G."/>
            <person name="Koornneef M."/>
            <person name="Ossowski S."/>
            <person name="Schneeberger K."/>
        </authorList>
    </citation>
    <scope>NUCLEOTIDE SEQUENCE [LARGE SCALE GENOMIC DNA]</scope>
    <source>
        <strain evidence="9">cv. Landsberg erecta</strain>
    </source>
</reference>
<evidence type="ECO:0000256" key="7">
    <source>
        <dbReference type="ARBA" id="ARBA00023239"/>
    </source>
</evidence>
<dbReference type="SUPFAM" id="SSF143081">
    <property type="entry name" value="BB1717-like"/>
    <property type="match status" value="1"/>
</dbReference>
<protein>
    <recommendedName>
        <fullName evidence="10">Embryonic stem cell-specific 5-hydroxymethylcytosine-binding protein</fullName>
    </recommendedName>
</protein>
<dbReference type="GO" id="GO:0008233">
    <property type="term" value="F:peptidase activity"/>
    <property type="evidence" value="ECO:0007669"/>
    <property type="project" value="UniProtKB-KW"/>
</dbReference>
<dbReference type="InterPro" id="IPR003738">
    <property type="entry name" value="SRAP"/>
</dbReference>
<evidence type="ECO:0000256" key="5">
    <source>
        <dbReference type="ARBA" id="ARBA00023124"/>
    </source>
</evidence>
<dbReference type="EMBL" id="LUHQ01000002">
    <property type="protein sequence ID" value="OAP09159.1"/>
    <property type="molecule type" value="Genomic_DNA"/>
</dbReference>
<comment type="similarity">
    <text evidence="1">Belongs to the SOS response-associated peptidase family.</text>
</comment>
<evidence type="ECO:0000256" key="3">
    <source>
        <dbReference type="ARBA" id="ARBA00022763"/>
    </source>
</evidence>
<keyword evidence="2" id="KW-0645">Protease</keyword>
<evidence type="ECO:0000256" key="6">
    <source>
        <dbReference type="ARBA" id="ARBA00023125"/>
    </source>
</evidence>
<dbReference type="ExpressionAtlas" id="A0A178VS15">
    <property type="expression patterns" value="baseline and differential"/>
</dbReference>
<dbReference type="Gene3D" id="3.90.1680.10">
    <property type="entry name" value="SOS response associated peptidase-like"/>
    <property type="match status" value="1"/>
</dbReference>
<evidence type="ECO:0000256" key="1">
    <source>
        <dbReference type="ARBA" id="ARBA00008136"/>
    </source>
</evidence>
<comment type="caution">
    <text evidence="8">The sequence shown here is derived from an EMBL/GenBank/DDBJ whole genome shotgun (WGS) entry which is preliminary data.</text>
</comment>
<evidence type="ECO:0000313" key="9">
    <source>
        <dbReference type="Proteomes" id="UP000078284"/>
    </source>
</evidence>
<dbReference type="GO" id="GO:0106300">
    <property type="term" value="P:protein-DNA covalent cross-linking repair"/>
    <property type="evidence" value="ECO:0007669"/>
    <property type="project" value="InterPro"/>
</dbReference>
<sequence length="168" mass="19474">MCGRTRCTLRPDDFPRASHRHTVPTRFLHLDRYRPSYNVAPGSYIPVLRRDNEVVGGDGVVVHCMKWGLVPSFTKKNDKPDFFKMFNARSESVAEKASFRRLLPKNRCLVAVDGFYEWKKEGSKKQPYYIHFEDGRPLVFAALFDTWHNSGGEPFIFVILSSDCLYSY</sequence>